<dbReference type="EMBL" id="JBBPBM010001264">
    <property type="protein sequence ID" value="KAK8485648.1"/>
    <property type="molecule type" value="Genomic_DNA"/>
</dbReference>
<evidence type="ECO:0000313" key="2">
    <source>
        <dbReference type="Proteomes" id="UP001472677"/>
    </source>
</evidence>
<reference evidence="1 2" key="1">
    <citation type="journal article" date="2024" name="G3 (Bethesda)">
        <title>Genome assembly of Hibiscus sabdariffa L. provides insights into metabolisms of medicinal natural products.</title>
        <authorList>
            <person name="Kim T."/>
        </authorList>
    </citation>
    <scope>NUCLEOTIDE SEQUENCE [LARGE SCALE GENOMIC DNA]</scope>
    <source>
        <strain evidence="1">TK-2024</strain>
        <tissue evidence="1">Old leaves</tissue>
    </source>
</reference>
<dbReference type="Proteomes" id="UP001472677">
    <property type="component" value="Unassembled WGS sequence"/>
</dbReference>
<proteinExistence type="predicted"/>
<protein>
    <submittedName>
        <fullName evidence="1">Uncharacterized protein</fullName>
    </submittedName>
</protein>
<organism evidence="1 2">
    <name type="scientific">Hibiscus sabdariffa</name>
    <name type="common">roselle</name>
    <dbReference type="NCBI Taxonomy" id="183260"/>
    <lineage>
        <taxon>Eukaryota</taxon>
        <taxon>Viridiplantae</taxon>
        <taxon>Streptophyta</taxon>
        <taxon>Embryophyta</taxon>
        <taxon>Tracheophyta</taxon>
        <taxon>Spermatophyta</taxon>
        <taxon>Magnoliopsida</taxon>
        <taxon>eudicotyledons</taxon>
        <taxon>Gunneridae</taxon>
        <taxon>Pentapetalae</taxon>
        <taxon>rosids</taxon>
        <taxon>malvids</taxon>
        <taxon>Malvales</taxon>
        <taxon>Malvaceae</taxon>
        <taxon>Malvoideae</taxon>
        <taxon>Hibiscus</taxon>
    </lineage>
</organism>
<keyword evidence="2" id="KW-1185">Reference proteome</keyword>
<sequence>MVDMVDMGRRAVDQNRMVHATSLLSGTVERVVIRWLIDMAKMASRTDLIVCRFLDPPSFCWDILMEDVVS</sequence>
<gene>
    <name evidence="1" type="ORF">V6N12_073983</name>
</gene>
<comment type="caution">
    <text evidence="1">The sequence shown here is derived from an EMBL/GenBank/DDBJ whole genome shotgun (WGS) entry which is preliminary data.</text>
</comment>
<evidence type="ECO:0000313" key="1">
    <source>
        <dbReference type="EMBL" id="KAK8485648.1"/>
    </source>
</evidence>
<accession>A0ABR1ZZ19</accession>
<name>A0ABR1ZZ19_9ROSI</name>